<name>A0A9W7ZNT2_9FUNG</name>
<gene>
    <name evidence="2" type="ORF">IWQ60_011528</name>
</gene>
<keyword evidence="1" id="KW-0732">Signal</keyword>
<sequence length="144" mass="15451">MKLTVASILALAIIHSTAASQRIQLPPCPDYPLPPLVRFACIPDPIVALPIPLTTTSSPTSKPTSHCTGDPDKFESYTVTLDVSTGSITRAKLSFKQALKRSGLCYNAMGVDIRTPDAIRVSIDPQYEGQLRSLSRVLSVEAGN</sequence>
<organism evidence="2 3">
    <name type="scientific">Tieghemiomyces parasiticus</name>
    <dbReference type="NCBI Taxonomy" id="78921"/>
    <lineage>
        <taxon>Eukaryota</taxon>
        <taxon>Fungi</taxon>
        <taxon>Fungi incertae sedis</taxon>
        <taxon>Zoopagomycota</taxon>
        <taxon>Kickxellomycotina</taxon>
        <taxon>Dimargaritomycetes</taxon>
        <taxon>Dimargaritales</taxon>
        <taxon>Dimargaritaceae</taxon>
        <taxon>Tieghemiomyces</taxon>
    </lineage>
</organism>
<keyword evidence="3" id="KW-1185">Reference proteome</keyword>
<dbReference type="Proteomes" id="UP001150569">
    <property type="component" value="Unassembled WGS sequence"/>
</dbReference>
<proteinExistence type="predicted"/>
<protein>
    <submittedName>
        <fullName evidence="2">Uncharacterized protein</fullName>
    </submittedName>
</protein>
<dbReference type="EMBL" id="JANBPT010001322">
    <property type="protein sequence ID" value="KAJ1908784.1"/>
    <property type="molecule type" value="Genomic_DNA"/>
</dbReference>
<feature type="chain" id="PRO_5040791845" evidence="1">
    <location>
        <begin position="20"/>
        <end position="144"/>
    </location>
</feature>
<dbReference type="AlphaFoldDB" id="A0A9W7ZNT2"/>
<evidence type="ECO:0000313" key="2">
    <source>
        <dbReference type="EMBL" id="KAJ1908784.1"/>
    </source>
</evidence>
<evidence type="ECO:0000256" key="1">
    <source>
        <dbReference type="SAM" id="SignalP"/>
    </source>
</evidence>
<feature type="signal peptide" evidence="1">
    <location>
        <begin position="1"/>
        <end position="19"/>
    </location>
</feature>
<evidence type="ECO:0000313" key="3">
    <source>
        <dbReference type="Proteomes" id="UP001150569"/>
    </source>
</evidence>
<reference evidence="2" key="1">
    <citation type="submission" date="2022-07" db="EMBL/GenBank/DDBJ databases">
        <title>Phylogenomic reconstructions and comparative analyses of Kickxellomycotina fungi.</title>
        <authorList>
            <person name="Reynolds N.K."/>
            <person name="Stajich J.E."/>
            <person name="Barry K."/>
            <person name="Grigoriev I.V."/>
            <person name="Crous P."/>
            <person name="Smith M.E."/>
        </authorList>
    </citation>
    <scope>NUCLEOTIDE SEQUENCE</scope>
    <source>
        <strain evidence="2">RSA 861</strain>
    </source>
</reference>
<accession>A0A9W7ZNT2</accession>
<comment type="caution">
    <text evidence="2">The sequence shown here is derived from an EMBL/GenBank/DDBJ whole genome shotgun (WGS) entry which is preliminary data.</text>
</comment>